<evidence type="ECO:0008006" key="3">
    <source>
        <dbReference type="Google" id="ProtNLM"/>
    </source>
</evidence>
<gene>
    <name evidence="1" type="ORF">HHL14_13630</name>
</gene>
<organism evidence="1 2">
    <name type="scientific">Paraburkholderia antibiotica</name>
    <dbReference type="NCBI Taxonomy" id="2728839"/>
    <lineage>
        <taxon>Bacteria</taxon>
        <taxon>Pseudomonadati</taxon>
        <taxon>Pseudomonadota</taxon>
        <taxon>Betaproteobacteria</taxon>
        <taxon>Burkholderiales</taxon>
        <taxon>Burkholderiaceae</taxon>
        <taxon>Paraburkholderia</taxon>
    </lineage>
</organism>
<evidence type="ECO:0000313" key="1">
    <source>
        <dbReference type="EMBL" id="NML31874.1"/>
    </source>
</evidence>
<protein>
    <recommendedName>
        <fullName evidence="3">UDP-glucose 4-epimerase</fullName>
    </recommendedName>
</protein>
<keyword evidence="2" id="KW-1185">Reference proteome</keyword>
<evidence type="ECO:0000313" key="2">
    <source>
        <dbReference type="Proteomes" id="UP000583127"/>
    </source>
</evidence>
<dbReference type="AlphaFoldDB" id="A0A7X9X5J4"/>
<comment type="caution">
    <text evidence="1">The sequence shown here is derived from an EMBL/GenBank/DDBJ whole genome shotgun (WGS) entry which is preliminary data.</text>
</comment>
<sequence>MVLSANVRQGTWSVAVHTDAAQGGGYLSTIHVTHASPNGEFEHTFPHARIFDSEREAVLEGLREGMTWIALKTTRTIDV</sequence>
<dbReference type="RefSeq" id="WP_169498124.1">
    <property type="nucleotide sequence ID" value="NZ_JABBFZ010000006.1"/>
</dbReference>
<name>A0A7X9X5J4_9BURK</name>
<dbReference type="EMBL" id="JABBFZ010000006">
    <property type="protein sequence ID" value="NML31874.1"/>
    <property type="molecule type" value="Genomic_DNA"/>
</dbReference>
<dbReference type="Proteomes" id="UP000583127">
    <property type="component" value="Unassembled WGS sequence"/>
</dbReference>
<accession>A0A7X9X5J4</accession>
<reference evidence="1 2" key="1">
    <citation type="submission" date="2020-04" db="EMBL/GenBank/DDBJ databases">
        <title>Paraburkholderia sp. G-4-1-8 isolated from soil.</title>
        <authorList>
            <person name="Dahal R.H."/>
        </authorList>
    </citation>
    <scope>NUCLEOTIDE SEQUENCE [LARGE SCALE GENOMIC DNA]</scope>
    <source>
        <strain evidence="1 2">G-4-1-8</strain>
    </source>
</reference>
<proteinExistence type="predicted"/>